<gene>
    <name evidence="1" type="ORF">SAMN05444394_1555</name>
</gene>
<evidence type="ECO:0000313" key="2">
    <source>
        <dbReference type="Proteomes" id="UP000185221"/>
    </source>
</evidence>
<organism evidence="1 2">
    <name type="scientific">Algoriphagus halophilus</name>
    <dbReference type="NCBI Taxonomy" id="226505"/>
    <lineage>
        <taxon>Bacteria</taxon>
        <taxon>Pseudomonadati</taxon>
        <taxon>Bacteroidota</taxon>
        <taxon>Cytophagia</taxon>
        <taxon>Cytophagales</taxon>
        <taxon>Cyclobacteriaceae</taxon>
        <taxon>Algoriphagus</taxon>
    </lineage>
</organism>
<reference evidence="2" key="1">
    <citation type="submission" date="2016-11" db="EMBL/GenBank/DDBJ databases">
        <authorList>
            <person name="Varghese N."/>
            <person name="Submissions S."/>
        </authorList>
    </citation>
    <scope>NUCLEOTIDE SEQUENCE [LARGE SCALE GENOMIC DNA]</scope>
    <source>
        <strain evidence="2">DSM 15292</strain>
    </source>
</reference>
<dbReference type="EMBL" id="FSRC01000001">
    <property type="protein sequence ID" value="SIN76096.1"/>
    <property type="molecule type" value="Genomic_DNA"/>
</dbReference>
<dbReference type="STRING" id="226505.SAMN05444394_1555"/>
<dbReference type="RefSeq" id="WP_200800386.1">
    <property type="nucleotide sequence ID" value="NZ_FSRC01000001.1"/>
</dbReference>
<proteinExistence type="predicted"/>
<name>A0A1N6DZ84_9BACT</name>
<protein>
    <submittedName>
        <fullName evidence="1">Uncharacterized protein</fullName>
    </submittedName>
</protein>
<keyword evidence="2" id="KW-1185">Reference proteome</keyword>
<dbReference type="AlphaFoldDB" id="A0A1N6DZ84"/>
<dbReference type="Proteomes" id="UP000185221">
    <property type="component" value="Unassembled WGS sequence"/>
</dbReference>
<sequence>MKEQEETKFKAGQTVFAKVDPTVKLIIRRYYQQIYYCQFAEDLKKKELALFEREIQV</sequence>
<evidence type="ECO:0000313" key="1">
    <source>
        <dbReference type="EMBL" id="SIN76096.1"/>
    </source>
</evidence>
<accession>A0A1N6DZ84</accession>